<evidence type="ECO:0000256" key="4">
    <source>
        <dbReference type="RuleBase" id="RU000389"/>
    </source>
</evidence>
<keyword evidence="5" id="KW-0472">Membrane</keyword>
<evidence type="ECO:0000256" key="5">
    <source>
        <dbReference type="SAM" id="Phobius"/>
    </source>
</evidence>
<evidence type="ECO:0000256" key="3">
    <source>
        <dbReference type="ARBA" id="ARBA00029638"/>
    </source>
</evidence>
<organism evidence="6 7">
    <name type="scientific">Entomomonas asaccharolytica</name>
    <dbReference type="NCBI Taxonomy" id="2785331"/>
    <lineage>
        <taxon>Bacteria</taxon>
        <taxon>Pseudomonadati</taxon>
        <taxon>Pseudomonadota</taxon>
        <taxon>Gammaproteobacteria</taxon>
        <taxon>Pseudomonadales</taxon>
        <taxon>Pseudomonadaceae</taxon>
        <taxon>Entomomonas</taxon>
    </lineage>
</organism>
<keyword evidence="4" id="KW-0281">Fimbrium</keyword>
<evidence type="ECO:0000256" key="1">
    <source>
        <dbReference type="ARBA" id="ARBA00005233"/>
    </source>
</evidence>
<dbReference type="GO" id="GO:0007155">
    <property type="term" value="P:cell adhesion"/>
    <property type="evidence" value="ECO:0007669"/>
    <property type="project" value="InterPro"/>
</dbReference>
<dbReference type="RefSeq" id="WP_201092249.1">
    <property type="nucleotide sequence ID" value="NZ_CP067393.1"/>
</dbReference>
<evidence type="ECO:0000313" key="6">
    <source>
        <dbReference type="EMBL" id="QQP85525.1"/>
    </source>
</evidence>
<dbReference type="InterPro" id="IPR045584">
    <property type="entry name" value="Pilin-like"/>
</dbReference>
<keyword evidence="7" id="KW-1185">Reference proteome</keyword>
<comment type="similarity">
    <text evidence="1 4">Belongs to the N-Me-Phe pilin family.</text>
</comment>
<dbReference type="PROSITE" id="PS00409">
    <property type="entry name" value="PROKAR_NTER_METHYL"/>
    <property type="match status" value="1"/>
</dbReference>
<keyword evidence="5" id="KW-0812">Transmembrane</keyword>
<feature type="transmembrane region" description="Helical" evidence="5">
    <location>
        <begin position="7"/>
        <end position="31"/>
    </location>
</feature>
<dbReference type="PANTHER" id="PTHR30093">
    <property type="entry name" value="GENERAL SECRETION PATHWAY PROTEIN G"/>
    <property type="match status" value="1"/>
</dbReference>
<gene>
    <name evidence="6" type="ORF">JHT90_14310</name>
</gene>
<dbReference type="Proteomes" id="UP000595278">
    <property type="component" value="Chromosome"/>
</dbReference>
<keyword evidence="2" id="KW-0488">Methylation</keyword>
<dbReference type="Pfam" id="PF00114">
    <property type="entry name" value="Pilin"/>
    <property type="match status" value="1"/>
</dbReference>
<dbReference type="GO" id="GO:0009289">
    <property type="term" value="C:pilus"/>
    <property type="evidence" value="ECO:0007669"/>
    <property type="project" value="InterPro"/>
</dbReference>
<dbReference type="SUPFAM" id="SSF54523">
    <property type="entry name" value="Pili subunits"/>
    <property type="match status" value="1"/>
</dbReference>
<proteinExistence type="inferred from homology"/>
<sequence length="161" mass="16832">MKTMQKGFTLIELMIVIAIIGILAAIAIPAYQDYLGRAQISEALSLASGQKGPLSEYYGTEGSCPDNSTAIVGGIAKASTITGRYVDSVTIVDDTGTFTVDGTTFTSVCAIEATMRGAGVNKDIQGGDLKLQMAPTSGSFVWNCVSTKIESKYLPKSCTGI</sequence>
<name>A0A974NFA4_9GAMM</name>
<reference evidence="6 7" key="1">
    <citation type="submission" date="2021-01" db="EMBL/GenBank/DDBJ databases">
        <title>Entomomonas sp. F2A isolated from a house cricket (Acheta domesticus).</title>
        <authorList>
            <person name="Spergser J."/>
            <person name="Busse H.-J."/>
        </authorList>
    </citation>
    <scope>NUCLEOTIDE SEQUENCE [LARGE SCALE GENOMIC DNA]</scope>
    <source>
        <strain evidence="6 7">F2A</strain>
    </source>
</reference>
<dbReference type="KEGG" id="eaz:JHT90_14310"/>
<evidence type="ECO:0000313" key="7">
    <source>
        <dbReference type="Proteomes" id="UP000595278"/>
    </source>
</evidence>
<protein>
    <recommendedName>
        <fullName evidence="3">Pilin</fullName>
    </recommendedName>
</protein>
<dbReference type="Gene3D" id="3.30.700.10">
    <property type="entry name" value="Glycoprotein, Type 4 Pilin"/>
    <property type="match status" value="1"/>
</dbReference>
<dbReference type="PANTHER" id="PTHR30093:SF34">
    <property type="entry name" value="PREPILIN PEPTIDASE-DEPENDENT PROTEIN D"/>
    <property type="match status" value="1"/>
</dbReference>
<dbReference type="AlphaFoldDB" id="A0A974NFA4"/>
<accession>A0A974NFA4</accession>
<dbReference type="NCBIfam" id="TIGR02532">
    <property type="entry name" value="IV_pilin_GFxxxE"/>
    <property type="match status" value="1"/>
</dbReference>
<evidence type="ECO:0000256" key="2">
    <source>
        <dbReference type="ARBA" id="ARBA00022481"/>
    </source>
</evidence>
<dbReference type="InterPro" id="IPR012902">
    <property type="entry name" value="N_methyl_site"/>
</dbReference>
<keyword evidence="5" id="KW-1133">Transmembrane helix</keyword>
<dbReference type="Pfam" id="PF07963">
    <property type="entry name" value="N_methyl"/>
    <property type="match status" value="1"/>
</dbReference>
<dbReference type="EMBL" id="CP067393">
    <property type="protein sequence ID" value="QQP85525.1"/>
    <property type="molecule type" value="Genomic_DNA"/>
</dbReference>
<dbReference type="InterPro" id="IPR001082">
    <property type="entry name" value="Pilin"/>
</dbReference>